<evidence type="ECO:0000313" key="1">
    <source>
        <dbReference type="EMBL" id="APE35182.1"/>
    </source>
</evidence>
<keyword evidence="2" id="KW-1185">Reference proteome</keyword>
<organism evidence="1 2">
    <name type="scientific">Nocardia mangyaensis</name>
    <dbReference type="NCBI Taxonomy" id="2213200"/>
    <lineage>
        <taxon>Bacteria</taxon>
        <taxon>Bacillati</taxon>
        <taxon>Actinomycetota</taxon>
        <taxon>Actinomycetes</taxon>
        <taxon>Mycobacteriales</taxon>
        <taxon>Nocardiaceae</taxon>
        <taxon>Nocardia</taxon>
    </lineage>
</organism>
<name>A0A1J0VT21_9NOCA</name>
<dbReference type="KEGG" id="nsl:BOX37_15895"/>
<sequence length="202" mass="21738">MSDDRLTLTERCVLLVLMAEARELTNAELHAIAGLKLDGRYRRNLNDLGLVTSTLVNRAYVHELTDRGAVRCVAELGAQRPDRSGPAGGALYAVLAGLGRYLGDSGHALAELFRPDVAGQVEAAYTHVTRGSGAPVRLAVLRERLDGLPRGDFDRALELLARRDGVHVRSEADQKTLTDADLDAAVVLGGTPRHLLTIEGAR</sequence>
<reference evidence="1" key="1">
    <citation type="submission" date="2016-11" db="EMBL/GenBank/DDBJ databases">
        <authorList>
            <person name="Jaros S."/>
            <person name="Januszkiewicz K."/>
            <person name="Wedrychowicz H."/>
        </authorList>
    </citation>
    <scope>NUCLEOTIDE SEQUENCE [LARGE SCALE GENOMIC DNA]</scope>
    <source>
        <strain evidence="1">Y48</strain>
    </source>
</reference>
<protein>
    <submittedName>
        <fullName evidence="1">Uncharacterized protein</fullName>
    </submittedName>
</protein>
<proteinExistence type="predicted"/>
<dbReference type="EMBL" id="CP018082">
    <property type="protein sequence ID" value="APE35182.1"/>
    <property type="molecule type" value="Genomic_DNA"/>
</dbReference>
<accession>A0A1J0VT21</accession>
<dbReference type="RefSeq" id="WP_071928369.1">
    <property type="nucleotide sequence ID" value="NZ_CP018082.1"/>
</dbReference>
<gene>
    <name evidence="1" type="ORF">BOX37_15895</name>
</gene>
<evidence type="ECO:0000313" key="2">
    <source>
        <dbReference type="Proteomes" id="UP000183810"/>
    </source>
</evidence>
<dbReference type="Proteomes" id="UP000183810">
    <property type="component" value="Chromosome"/>
</dbReference>
<dbReference type="OrthoDB" id="3822696at2"/>
<dbReference type="AlphaFoldDB" id="A0A1J0VT21"/>